<dbReference type="Proteomes" id="UP001057375">
    <property type="component" value="Unassembled WGS sequence"/>
</dbReference>
<dbReference type="Pfam" id="PF17921">
    <property type="entry name" value="Integrase_H2C2"/>
    <property type="match status" value="1"/>
</dbReference>
<feature type="non-terminal residue" evidence="2">
    <location>
        <position position="126"/>
    </location>
</feature>
<feature type="domain" description="Integrase zinc-binding" evidence="1">
    <location>
        <begin position="50"/>
        <end position="107"/>
    </location>
</feature>
<gene>
    <name evidence="2" type="ORF">ADUPG1_005733</name>
</gene>
<evidence type="ECO:0000313" key="2">
    <source>
        <dbReference type="EMBL" id="GKT31034.1"/>
    </source>
</evidence>
<dbReference type="Gene3D" id="1.10.340.70">
    <property type="match status" value="1"/>
</dbReference>
<evidence type="ECO:0000313" key="3">
    <source>
        <dbReference type="Proteomes" id="UP001057375"/>
    </source>
</evidence>
<comment type="caution">
    <text evidence="2">The sequence shown here is derived from an EMBL/GenBank/DDBJ whole genome shotgun (WGS) entry which is preliminary data.</text>
</comment>
<reference evidence="2" key="1">
    <citation type="submission" date="2022-03" db="EMBL/GenBank/DDBJ databases">
        <title>Draft genome sequence of Aduncisulcus paluster, a free-living microaerophilic Fornicata.</title>
        <authorList>
            <person name="Yuyama I."/>
            <person name="Kume K."/>
            <person name="Tamura T."/>
            <person name="Inagaki Y."/>
            <person name="Hashimoto T."/>
        </authorList>
    </citation>
    <scope>NUCLEOTIDE SEQUENCE</scope>
    <source>
        <strain evidence="2">NY0171</strain>
    </source>
</reference>
<dbReference type="InterPro" id="IPR041588">
    <property type="entry name" value="Integrase_H2C2"/>
</dbReference>
<sequence>MVEIVADPEGDILSSIKEFQAKEGLEDKYEKTNSNGLLIDGNEDVVIPENQELRFKLIRHYHKDLLHGHRGIRNTLRTLKDSHLVWKGMKKDIATVVKSCLVCQQNRIKMVPTVTTGYTWTDKPFF</sequence>
<evidence type="ECO:0000259" key="1">
    <source>
        <dbReference type="Pfam" id="PF17921"/>
    </source>
</evidence>
<proteinExistence type="predicted"/>
<dbReference type="EMBL" id="BQXS01009279">
    <property type="protein sequence ID" value="GKT31034.1"/>
    <property type="molecule type" value="Genomic_DNA"/>
</dbReference>
<keyword evidence="3" id="KW-1185">Reference proteome</keyword>
<name>A0ABQ5KIA8_9EUKA</name>
<organism evidence="2 3">
    <name type="scientific">Aduncisulcus paluster</name>
    <dbReference type="NCBI Taxonomy" id="2918883"/>
    <lineage>
        <taxon>Eukaryota</taxon>
        <taxon>Metamonada</taxon>
        <taxon>Carpediemonas-like organisms</taxon>
        <taxon>Aduncisulcus</taxon>
    </lineage>
</organism>
<protein>
    <recommendedName>
        <fullName evidence="1">Integrase zinc-binding domain-containing protein</fullName>
    </recommendedName>
</protein>
<accession>A0ABQ5KIA8</accession>